<dbReference type="Proteomes" id="UP000008810">
    <property type="component" value="Chromosome 1"/>
</dbReference>
<dbReference type="AlphaFoldDB" id="A0A0Q3SAB5"/>
<dbReference type="InParanoid" id="A0A0Q3SAB5"/>
<reference evidence="2" key="2">
    <citation type="submission" date="2017-06" db="EMBL/GenBank/DDBJ databases">
        <title>WGS assembly of Brachypodium distachyon.</title>
        <authorList>
            <consortium name="The International Brachypodium Initiative"/>
            <person name="Lucas S."/>
            <person name="Harmon-Smith M."/>
            <person name="Lail K."/>
            <person name="Tice H."/>
            <person name="Grimwood J."/>
            <person name="Bruce D."/>
            <person name="Barry K."/>
            <person name="Shu S."/>
            <person name="Lindquist E."/>
            <person name="Wang M."/>
            <person name="Pitluck S."/>
            <person name="Vogel J.P."/>
            <person name="Garvin D.F."/>
            <person name="Mockler T.C."/>
            <person name="Schmutz J."/>
            <person name="Rokhsar D."/>
            <person name="Bevan M.W."/>
        </authorList>
    </citation>
    <scope>NUCLEOTIDE SEQUENCE</scope>
    <source>
        <strain evidence="2">Bd21</strain>
    </source>
</reference>
<feature type="region of interest" description="Disordered" evidence="1">
    <location>
        <begin position="16"/>
        <end position="48"/>
    </location>
</feature>
<dbReference type="Gramene" id="KQK21874">
    <property type="protein sequence ID" value="KQK21874"/>
    <property type="gene ID" value="BRADI_1g63685v3"/>
</dbReference>
<gene>
    <name evidence="2" type="ORF">BRADI_1g63685v3</name>
</gene>
<reference evidence="3" key="3">
    <citation type="submission" date="2018-08" db="UniProtKB">
        <authorList>
            <consortium name="EnsemblPlants"/>
        </authorList>
    </citation>
    <scope>IDENTIFICATION</scope>
    <source>
        <strain evidence="3">cv. Bd21</strain>
    </source>
</reference>
<proteinExistence type="predicted"/>
<dbReference type="EnsemblPlants" id="KQK21874">
    <property type="protein sequence ID" value="KQK21874"/>
    <property type="gene ID" value="BRADI_1g63685v3"/>
</dbReference>
<dbReference type="EMBL" id="CM000880">
    <property type="protein sequence ID" value="KQK21874.2"/>
    <property type="molecule type" value="Genomic_DNA"/>
</dbReference>
<reference evidence="2 3" key="1">
    <citation type="journal article" date="2010" name="Nature">
        <title>Genome sequencing and analysis of the model grass Brachypodium distachyon.</title>
        <authorList>
            <consortium name="International Brachypodium Initiative"/>
        </authorList>
    </citation>
    <scope>NUCLEOTIDE SEQUENCE [LARGE SCALE GENOMIC DNA]</scope>
    <source>
        <strain evidence="2 3">Bd21</strain>
    </source>
</reference>
<accession>A0A0Q3SAB5</accession>
<organism evidence="2">
    <name type="scientific">Brachypodium distachyon</name>
    <name type="common">Purple false brome</name>
    <name type="synonym">Trachynia distachya</name>
    <dbReference type="NCBI Taxonomy" id="15368"/>
    <lineage>
        <taxon>Eukaryota</taxon>
        <taxon>Viridiplantae</taxon>
        <taxon>Streptophyta</taxon>
        <taxon>Embryophyta</taxon>
        <taxon>Tracheophyta</taxon>
        <taxon>Spermatophyta</taxon>
        <taxon>Magnoliopsida</taxon>
        <taxon>Liliopsida</taxon>
        <taxon>Poales</taxon>
        <taxon>Poaceae</taxon>
        <taxon>BOP clade</taxon>
        <taxon>Pooideae</taxon>
        <taxon>Stipodae</taxon>
        <taxon>Brachypodieae</taxon>
        <taxon>Brachypodium</taxon>
    </lineage>
</organism>
<sequence length="184" mass="19745">MRPAVYSVIDWGGERSSPRIDRRNRERKQLHLSLPTPAVDPDRGEAMGGSGAPILLGRSGSATAAGRTGSCPLPIRGARRAGRICGVVAGGFHTAVSVFRCRREDRAAAAPRFFYLLCRRQDPAAPAGSSPIASSQQPALRSAPPPLQVLSSPISFVDPDPNVIFPFVFFLFCCLRFFSPVADP</sequence>
<keyword evidence="4" id="KW-1185">Reference proteome</keyword>
<evidence type="ECO:0000313" key="3">
    <source>
        <dbReference type="EnsemblPlants" id="KQK21874"/>
    </source>
</evidence>
<evidence type="ECO:0000313" key="4">
    <source>
        <dbReference type="Proteomes" id="UP000008810"/>
    </source>
</evidence>
<name>A0A0Q3SAB5_BRADI</name>
<feature type="compositionally biased region" description="Basic and acidic residues" evidence="1">
    <location>
        <begin position="16"/>
        <end position="29"/>
    </location>
</feature>
<dbReference type="ExpressionAtlas" id="A0A0Q3SAB5">
    <property type="expression patterns" value="baseline and differential"/>
</dbReference>
<protein>
    <submittedName>
        <fullName evidence="2 3">Uncharacterized protein</fullName>
    </submittedName>
</protein>
<evidence type="ECO:0000313" key="2">
    <source>
        <dbReference type="EMBL" id="KQK21874.2"/>
    </source>
</evidence>
<evidence type="ECO:0000256" key="1">
    <source>
        <dbReference type="SAM" id="MobiDB-lite"/>
    </source>
</evidence>